<dbReference type="Proteomes" id="UP000593567">
    <property type="component" value="Unassembled WGS sequence"/>
</dbReference>
<sequence length="140" mass="15464">MMEGITEKITPYGSYMQIRISAMFTSHLLKSLSLLPDEVREKVIYSSAEYMSTHNPDTLRWLAETPWVSGIVPELLSGLILLSEVGQKAVARDTVLMVDAESSKCCGFVSPCKYIYGNCITASTKMSSCLHNMLVVSCTL</sequence>
<gene>
    <name evidence="1" type="ORF">EB796_011569</name>
</gene>
<evidence type="ECO:0000313" key="2">
    <source>
        <dbReference type="Proteomes" id="UP000593567"/>
    </source>
</evidence>
<proteinExistence type="predicted"/>
<comment type="caution">
    <text evidence="1">The sequence shown here is derived from an EMBL/GenBank/DDBJ whole genome shotgun (WGS) entry which is preliminary data.</text>
</comment>
<reference evidence="1" key="1">
    <citation type="submission" date="2020-06" db="EMBL/GenBank/DDBJ databases">
        <title>Draft genome of Bugula neritina, a colonial animal packing powerful symbionts and potential medicines.</title>
        <authorList>
            <person name="Rayko M."/>
        </authorList>
    </citation>
    <scope>NUCLEOTIDE SEQUENCE [LARGE SCALE GENOMIC DNA]</scope>
    <source>
        <strain evidence="1">Kwan_BN1</strain>
    </source>
</reference>
<dbReference type="EMBL" id="VXIV02001750">
    <property type="protein sequence ID" value="KAF6030129.1"/>
    <property type="molecule type" value="Genomic_DNA"/>
</dbReference>
<organism evidence="1 2">
    <name type="scientific">Bugula neritina</name>
    <name type="common">Brown bryozoan</name>
    <name type="synonym">Sertularia neritina</name>
    <dbReference type="NCBI Taxonomy" id="10212"/>
    <lineage>
        <taxon>Eukaryota</taxon>
        <taxon>Metazoa</taxon>
        <taxon>Spiralia</taxon>
        <taxon>Lophotrochozoa</taxon>
        <taxon>Bryozoa</taxon>
        <taxon>Gymnolaemata</taxon>
        <taxon>Cheilostomatida</taxon>
        <taxon>Flustrina</taxon>
        <taxon>Buguloidea</taxon>
        <taxon>Bugulidae</taxon>
        <taxon>Bugula</taxon>
    </lineage>
</organism>
<accession>A0A7J7JUS4</accession>
<name>A0A7J7JUS4_BUGNE</name>
<keyword evidence="2" id="KW-1185">Reference proteome</keyword>
<protein>
    <submittedName>
        <fullName evidence="1">Uncharacterized protein</fullName>
    </submittedName>
</protein>
<dbReference type="OrthoDB" id="5464at2759"/>
<evidence type="ECO:0000313" key="1">
    <source>
        <dbReference type="EMBL" id="KAF6030129.1"/>
    </source>
</evidence>
<dbReference type="AlphaFoldDB" id="A0A7J7JUS4"/>